<gene>
    <name evidence="8" type="ORF">RBH19_07955</name>
</gene>
<proteinExistence type="predicted"/>
<keyword evidence="9" id="KW-1185">Reference proteome</keyword>
<evidence type="ECO:0000256" key="2">
    <source>
        <dbReference type="ARBA" id="ARBA00022729"/>
    </source>
</evidence>
<dbReference type="Proteomes" id="UP001239019">
    <property type="component" value="Unassembled WGS sequence"/>
</dbReference>
<feature type="region of interest" description="Disordered" evidence="7">
    <location>
        <begin position="26"/>
        <end position="50"/>
    </location>
</feature>
<dbReference type="InterPro" id="IPR032831">
    <property type="entry name" value="LptM_cons"/>
</dbReference>
<protein>
    <submittedName>
        <fullName evidence="8">Lipoprotein</fullName>
    </submittedName>
</protein>
<name>A0ABU0W700_9GAMM</name>
<evidence type="ECO:0000313" key="8">
    <source>
        <dbReference type="EMBL" id="MDQ2069804.1"/>
    </source>
</evidence>
<evidence type="ECO:0000256" key="5">
    <source>
        <dbReference type="ARBA" id="ARBA00023237"/>
    </source>
</evidence>
<keyword evidence="3" id="KW-0472">Membrane</keyword>
<dbReference type="Pfam" id="PF13627">
    <property type="entry name" value="LptM_cons"/>
    <property type="match status" value="1"/>
</dbReference>
<dbReference type="EMBL" id="JAVDDT010000004">
    <property type="protein sequence ID" value="MDQ2069804.1"/>
    <property type="molecule type" value="Genomic_DNA"/>
</dbReference>
<evidence type="ECO:0000256" key="3">
    <source>
        <dbReference type="ARBA" id="ARBA00023136"/>
    </source>
</evidence>
<sequence>MRITTALILTLLLLLAACGQRGDLYIPERQEGPAETDSGEQENNDEEREG</sequence>
<evidence type="ECO:0000256" key="6">
    <source>
        <dbReference type="ARBA" id="ARBA00023288"/>
    </source>
</evidence>
<keyword evidence="4" id="KW-0564">Palmitate</keyword>
<keyword evidence="2" id="KW-0732">Signal</keyword>
<keyword evidence="6 8" id="KW-0449">Lipoprotein</keyword>
<keyword evidence="5" id="KW-0998">Cell outer membrane</keyword>
<evidence type="ECO:0000313" key="9">
    <source>
        <dbReference type="Proteomes" id="UP001239019"/>
    </source>
</evidence>
<accession>A0ABU0W700</accession>
<evidence type="ECO:0000256" key="4">
    <source>
        <dbReference type="ARBA" id="ARBA00023139"/>
    </source>
</evidence>
<comment type="caution">
    <text evidence="8">The sequence shown here is derived from an EMBL/GenBank/DDBJ whole genome shotgun (WGS) entry which is preliminary data.</text>
</comment>
<comment type="subcellular location">
    <subcellularLocation>
        <location evidence="1">Cell outer membrane</location>
        <topology evidence="1">Lipid-anchor</topology>
    </subcellularLocation>
</comment>
<dbReference type="RefSeq" id="WP_306728299.1">
    <property type="nucleotide sequence ID" value="NZ_JAVDDT010000004.1"/>
</dbReference>
<evidence type="ECO:0000256" key="7">
    <source>
        <dbReference type="SAM" id="MobiDB-lite"/>
    </source>
</evidence>
<dbReference type="NCBIfam" id="NF047847">
    <property type="entry name" value="SS_mature_LptM"/>
    <property type="match status" value="1"/>
</dbReference>
<organism evidence="8 9">
    <name type="scientific">Natronospira bacteriovora</name>
    <dbReference type="NCBI Taxonomy" id="3069753"/>
    <lineage>
        <taxon>Bacteria</taxon>
        <taxon>Pseudomonadati</taxon>
        <taxon>Pseudomonadota</taxon>
        <taxon>Gammaproteobacteria</taxon>
        <taxon>Natronospirales</taxon>
        <taxon>Natronospiraceae</taxon>
        <taxon>Natronospira</taxon>
    </lineage>
</organism>
<evidence type="ECO:0000256" key="1">
    <source>
        <dbReference type="ARBA" id="ARBA00004459"/>
    </source>
</evidence>
<feature type="compositionally biased region" description="Acidic residues" evidence="7">
    <location>
        <begin position="37"/>
        <end position="50"/>
    </location>
</feature>
<dbReference type="PROSITE" id="PS51257">
    <property type="entry name" value="PROKAR_LIPOPROTEIN"/>
    <property type="match status" value="1"/>
</dbReference>
<reference evidence="8 9" key="1">
    <citation type="submission" date="2023-08" db="EMBL/GenBank/DDBJ databases">
        <title>Whole-genome sequencing of halo(alkali)philic microorganisms from hypersaline lakes.</title>
        <authorList>
            <person name="Sorokin D.Y."/>
            <person name="Abbas B."/>
            <person name="Merkel A.Y."/>
        </authorList>
    </citation>
    <scope>NUCLEOTIDE SEQUENCE [LARGE SCALE GENOMIC DNA]</scope>
    <source>
        <strain evidence="8 9">AB-CW4</strain>
    </source>
</reference>